<dbReference type="PaxDb" id="272620-KPN_00957"/>
<gene>
    <name evidence="1" type="ORF">KPN_00957</name>
</gene>
<evidence type="ECO:0000313" key="2">
    <source>
        <dbReference type="Proteomes" id="UP000000265"/>
    </source>
</evidence>
<dbReference type="EnsemblBacteria" id="ABR76393">
    <property type="protein sequence ID" value="ABR76393"/>
    <property type="gene ID" value="KPN_00957"/>
</dbReference>
<dbReference type="STRING" id="272620.KPN_00957"/>
<reference evidence="1 2" key="2">
    <citation type="submission" date="2006-09" db="EMBL/GenBank/DDBJ databases">
        <authorList>
            <consortium name="The Klebsiella pneumonia Genome Sequencing Project"/>
            <person name="McClelland M."/>
            <person name="Sanderson E.K."/>
            <person name="Spieth J."/>
            <person name="Clifton W.S."/>
            <person name="Latreille P."/>
            <person name="Sabo A."/>
            <person name="Pepin K."/>
            <person name="Bhonagiri V."/>
            <person name="Porwollik S."/>
            <person name="Ali J."/>
            <person name="Wilson R.K."/>
        </authorList>
    </citation>
    <scope>NUCLEOTIDE SEQUENCE [LARGE SCALE GENOMIC DNA]</scope>
    <source>
        <strain evidence="2">ATCC 700721 / MGH 78578</strain>
    </source>
</reference>
<organism evidence="1 2">
    <name type="scientific">Klebsiella pneumoniae subsp. pneumoniae (strain ATCC 700721 / MGH 78578)</name>
    <dbReference type="NCBI Taxonomy" id="272620"/>
    <lineage>
        <taxon>Bacteria</taxon>
        <taxon>Pseudomonadati</taxon>
        <taxon>Pseudomonadota</taxon>
        <taxon>Gammaproteobacteria</taxon>
        <taxon>Enterobacterales</taxon>
        <taxon>Enterobacteriaceae</taxon>
        <taxon>Klebsiella/Raoultella group</taxon>
        <taxon>Klebsiella</taxon>
        <taxon>Klebsiella pneumoniae complex</taxon>
    </lineage>
</organism>
<evidence type="ECO:0000313" key="1">
    <source>
        <dbReference type="EMBL" id="ABR76393.1"/>
    </source>
</evidence>
<dbReference type="Proteomes" id="UP000000265">
    <property type="component" value="Chromosome"/>
</dbReference>
<dbReference type="AlphaFoldDB" id="A6T722"/>
<name>A6T722_KLEP7</name>
<sequence length="35" mass="3891">MSTRFCTKGDGFQFLAKFAILPQNANSQNINEGNK</sequence>
<protein>
    <submittedName>
        <fullName evidence="1">Uncharacterized protein</fullName>
    </submittedName>
</protein>
<dbReference type="KEGG" id="kpn:KPN_00957"/>
<proteinExistence type="predicted"/>
<dbReference type="HOGENOM" id="CLU_3365411_0_0_6"/>
<accession>A6T722</accession>
<dbReference type="EMBL" id="CP000647">
    <property type="protein sequence ID" value="ABR76393.1"/>
    <property type="molecule type" value="Genomic_DNA"/>
</dbReference>
<reference evidence="1 2" key="1">
    <citation type="journal article" date="2001" name="Nature">
        <title>Complete genome sequence of Salmonella enterica serovar Typhimurium LT2.</title>
        <authorList>
            <person name="McClelland M."/>
            <person name="Sanderson K.E."/>
            <person name="Spieth J."/>
            <person name="Clifton S.W."/>
            <person name="Latreille P."/>
            <person name="Courtney L."/>
            <person name="Porwollik S."/>
            <person name="Ali J."/>
            <person name="Dante M."/>
            <person name="Du F."/>
            <person name="Hou S."/>
            <person name="Layman D."/>
            <person name="Leonard S."/>
            <person name="Nguyen C."/>
            <person name="Scott K."/>
            <person name="Holmes A."/>
            <person name="Grewal N."/>
            <person name="Mulvaney E."/>
            <person name="Ryan E."/>
            <person name="Sun H."/>
            <person name="Florea L."/>
            <person name="Miller W."/>
            <person name="Stoneking T."/>
            <person name="Nhan M."/>
            <person name="Waterston R."/>
            <person name="Wilson R.K."/>
        </authorList>
    </citation>
    <scope>NUCLEOTIDE SEQUENCE [LARGE SCALE GENOMIC DNA]</scope>
    <source>
        <strain evidence="2">ATCC 700721 / MGH 78578</strain>
    </source>
</reference>